<dbReference type="SUPFAM" id="SSF53335">
    <property type="entry name" value="S-adenosyl-L-methionine-dependent methyltransferases"/>
    <property type="match status" value="1"/>
</dbReference>
<keyword evidence="6" id="KW-1185">Reference proteome</keyword>
<dbReference type="GO" id="GO:0008168">
    <property type="term" value="F:methyltransferase activity"/>
    <property type="evidence" value="ECO:0007669"/>
    <property type="project" value="UniProtKB-KW"/>
</dbReference>
<evidence type="ECO:0000313" key="5">
    <source>
        <dbReference type="EMBL" id="SER42363.1"/>
    </source>
</evidence>
<accession>A0A1H9P444</accession>
<dbReference type="AlphaFoldDB" id="A0A1H9P444"/>
<evidence type="ECO:0000313" key="6">
    <source>
        <dbReference type="Proteomes" id="UP000199051"/>
    </source>
</evidence>
<name>A0A1H9P444_9PSEU</name>
<dbReference type="STRING" id="155974.SAMN04487818_103254"/>
<feature type="domain" description="Methyltransferase" evidence="4">
    <location>
        <begin position="43"/>
        <end position="133"/>
    </location>
</feature>
<dbReference type="InterPro" id="IPR029063">
    <property type="entry name" value="SAM-dependent_MTases_sf"/>
</dbReference>
<dbReference type="Proteomes" id="UP000199051">
    <property type="component" value="Unassembled WGS sequence"/>
</dbReference>
<evidence type="ECO:0000256" key="1">
    <source>
        <dbReference type="ARBA" id="ARBA00022603"/>
    </source>
</evidence>
<dbReference type="RefSeq" id="WP_092775705.1">
    <property type="nucleotide sequence ID" value="NZ_FOGI01000003.1"/>
</dbReference>
<keyword evidence="2 5" id="KW-0808">Transferase</keyword>
<sequence length="237" mass="25979">MYGREFAEIYDLLHHGRGKDYHAEAAFVADLVRARAPHARSLVDIACATGAHLVAFAELFDEVAGVEISEPMVQVARKKFDGEVVHLGDMREFALGRRFDAVTCMFGSIGHTMSDAELDAALTCFGDHLNPGGVLVVDPWWFAETFTEGYIAGDVVELEGLTVARVSHATRVSGKSRMEVHYTVARPEGITHFAETYLASLYTRQQYEDAFARAGFTAEYLPGVQNGRGAFVAVRGT</sequence>
<dbReference type="GO" id="GO:0032259">
    <property type="term" value="P:methylation"/>
    <property type="evidence" value="ECO:0007669"/>
    <property type="project" value="UniProtKB-KW"/>
</dbReference>
<gene>
    <name evidence="5" type="ORF">SAMN04487818_103254</name>
</gene>
<dbReference type="Pfam" id="PF13649">
    <property type="entry name" value="Methyltransf_25"/>
    <property type="match status" value="1"/>
</dbReference>
<reference evidence="6" key="1">
    <citation type="submission" date="2016-10" db="EMBL/GenBank/DDBJ databases">
        <authorList>
            <person name="Varghese N."/>
            <person name="Submissions S."/>
        </authorList>
    </citation>
    <scope>NUCLEOTIDE SEQUENCE [LARGE SCALE GENOMIC DNA]</scope>
    <source>
        <strain evidence="6">DSM 44260</strain>
    </source>
</reference>
<evidence type="ECO:0000256" key="2">
    <source>
        <dbReference type="ARBA" id="ARBA00022679"/>
    </source>
</evidence>
<dbReference type="PANTHER" id="PTHR43464:SF19">
    <property type="entry name" value="UBIQUINONE BIOSYNTHESIS O-METHYLTRANSFERASE, MITOCHONDRIAL"/>
    <property type="match status" value="1"/>
</dbReference>
<protein>
    <submittedName>
        <fullName evidence="5">Methyltransferase domain-containing protein</fullName>
    </submittedName>
</protein>
<dbReference type="CDD" id="cd02440">
    <property type="entry name" value="AdoMet_MTases"/>
    <property type="match status" value="1"/>
</dbReference>
<evidence type="ECO:0000256" key="3">
    <source>
        <dbReference type="ARBA" id="ARBA00022691"/>
    </source>
</evidence>
<dbReference type="EMBL" id="FOGI01000003">
    <property type="protein sequence ID" value="SER42363.1"/>
    <property type="molecule type" value="Genomic_DNA"/>
</dbReference>
<organism evidence="5 6">
    <name type="scientific">Actinokineospora terrae</name>
    <dbReference type="NCBI Taxonomy" id="155974"/>
    <lineage>
        <taxon>Bacteria</taxon>
        <taxon>Bacillati</taxon>
        <taxon>Actinomycetota</taxon>
        <taxon>Actinomycetes</taxon>
        <taxon>Pseudonocardiales</taxon>
        <taxon>Pseudonocardiaceae</taxon>
        <taxon>Actinokineospora</taxon>
    </lineage>
</organism>
<keyword evidence="1 5" id="KW-0489">Methyltransferase</keyword>
<dbReference type="Gene3D" id="3.40.50.150">
    <property type="entry name" value="Vaccinia Virus protein VP39"/>
    <property type="match status" value="1"/>
</dbReference>
<dbReference type="InterPro" id="IPR041698">
    <property type="entry name" value="Methyltransf_25"/>
</dbReference>
<dbReference type="PANTHER" id="PTHR43464">
    <property type="entry name" value="METHYLTRANSFERASE"/>
    <property type="match status" value="1"/>
</dbReference>
<proteinExistence type="predicted"/>
<dbReference type="Gene3D" id="2.20.130.10">
    <property type="entry name" value="CAC2371-like domains"/>
    <property type="match status" value="1"/>
</dbReference>
<keyword evidence="3" id="KW-0949">S-adenosyl-L-methionine</keyword>
<evidence type="ECO:0000259" key="4">
    <source>
        <dbReference type="Pfam" id="PF13649"/>
    </source>
</evidence>